<keyword evidence="5" id="KW-1185">Reference proteome</keyword>
<gene>
    <name evidence="2" type="ORF">GPM918_LOCUS45695</name>
    <name evidence="1" type="ORF">OVA965_LOCUS44259</name>
    <name evidence="4" type="ORF">SRO942_LOCUS48463</name>
    <name evidence="3" type="ORF">TMI583_LOCUS46945</name>
</gene>
<evidence type="ECO:0000313" key="4">
    <source>
        <dbReference type="EMBL" id="CAF4590140.1"/>
    </source>
</evidence>
<name>A0A816EWF6_9BILA</name>
<sequence length="87" mass="10061">MIVRHMQDNKIPVDPVVASANEDVMPSFTCHPTHDSASPSDRLMCSEARADHYRRRTKHHKYEKQFDGTRLCVWYGAEENDNIEGCQ</sequence>
<dbReference type="EMBL" id="CAJOBA010089098">
    <property type="protein sequence ID" value="CAF4476463.1"/>
    <property type="molecule type" value="Genomic_DNA"/>
</dbReference>
<reference evidence="2" key="1">
    <citation type="submission" date="2021-02" db="EMBL/GenBank/DDBJ databases">
        <authorList>
            <person name="Nowell W R."/>
        </authorList>
    </citation>
    <scope>NUCLEOTIDE SEQUENCE</scope>
</reference>
<comment type="caution">
    <text evidence="2">The sequence shown here is derived from an EMBL/GenBank/DDBJ whole genome shotgun (WGS) entry which is preliminary data.</text>
</comment>
<evidence type="ECO:0000313" key="2">
    <source>
        <dbReference type="EMBL" id="CAF1654676.1"/>
    </source>
</evidence>
<evidence type="ECO:0000313" key="3">
    <source>
        <dbReference type="EMBL" id="CAF4476463.1"/>
    </source>
</evidence>
<dbReference type="Proteomes" id="UP000682733">
    <property type="component" value="Unassembled WGS sequence"/>
</dbReference>
<organism evidence="2 5">
    <name type="scientific">Didymodactylos carnosus</name>
    <dbReference type="NCBI Taxonomy" id="1234261"/>
    <lineage>
        <taxon>Eukaryota</taxon>
        <taxon>Metazoa</taxon>
        <taxon>Spiralia</taxon>
        <taxon>Gnathifera</taxon>
        <taxon>Rotifera</taxon>
        <taxon>Eurotatoria</taxon>
        <taxon>Bdelloidea</taxon>
        <taxon>Philodinida</taxon>
        <taxon>Philodinidae</taxon>
        <taxon>Didymodactylos</taxon>
    </lineage>
</organism>
<evidence type="ECO:0000313" key="5">
    <source>
        <dbReference type="Proteomes" id="UP000663829"/>
    </source>
</evidence>
<dbReference type="AlphaFoldDB" id="A0A816EWF6"/>
<dbReference type="EMBL" id="CAJOBC010124815">
    <property type="protein sequence ID" value="CAF4590140.1"/>
    <property type="molecule type" value="Genomic_DNA"/>
</dbReference>
<dbReference type="EMBL" id="CAJNOQ010053058">
    <property type="protein sequence ID" value="CAF1654676.1"/>
    <property type="molecule type" value="Genomic_DNA"/>
</dbReference>
<protein>
    <submittedName>
        <fullName evidence="2">Uncharacterized protein</fullName>
    </submittedName>
</protein>
<dbReference type="Proteomes" id="UP000663829">
    <property type="component" value="Unassembled WGS sequence"/>
</dbReference>
<feature type="non-terminal residue" evidence="2">
    <location>
        <position position="87"/>
    </location>
</feature>
<dbReference type="EMBL" id="CAJNOK010062275">
    <property type="protein sequence ID" value="CAF1640543.1"/>
    <property type="molecule type" value="Genomic_DNA"/>
</dbReference>
<evidence type="ECO:0000313" key="1">
    <source>
        <dbReference type="EMBL" id="CAF1640543.1"/>
    </source>
</evidence>
<accession>A0A816EWF6</accession>
<proteinExistence type="predicted"/>
<dbReference type="Proteomes" id="UP000677228">
    <property type="component" value="Unassembled WGS sequence"/>
</dbReference>
<dbReference type="Proteomes" id="UP000681722">
    <property type="component" value="Unassembled WGS sequence"/>
</dbReference>